<organism evidence="1 2">
    <name type="scientific">Olpidium bornovanus</name>
    <dbReference type="NCBI Taxonomy" id="278681"/>
    <lineage>
        <taxon>Eukaryota</taxon>
        <taxon>Fungi</taxon>
        <taxon>Fungi incertae sedis</taxon>
        <taxon>Olpidiomycota</taxon>
        <taxon>Olpidiomycotina</taxon>
        <taxon>Olpidiomycetes</taxon>
        <taxon>Olpidiales</taxon>
        <taxon>Olpidiaceae</taxon>
        <taxon>Olpidium</taxon>
    </lineage>
</organism>
<dbReference type="Proteomes" id="UP000673691">
    <property type="component" value="Unassembled WGS sequence"/>
</dbReference>
<protein>
    <submittedName>
        <fullName evidence="1">Uncharacterized protein</fullName>
    </submittedName>
</protein>
<accession>A0A8H8A2H2</accession>
<proteinExistence type="predicted"/>
<sequence length="80" mass="7409">MTWTVKSTFAGGEPEIIALFAGAQFLGPVLISASAGLSFGLTAPPAPPAFPPAAASEAAGGGGGGCAFGLAGAAGVFGDG</sequence>
<reference evidence="1 2" key="1">
    <citation type="journal article" name="Sci. Rep.">
        <title>Genome-scale phylogenetic analyses confirm Olpidium as the closest living zoosporic fungus to the non-flagellated, terrestrial fungi.</title>
        <authorList>
            <person name="Chang Y."/>
            <person name="Rochon D."/>
            <person name="Sekimoto S."/>
            <person name="Wang Y."/>
            <person name="Chovatia M."/>
            <person name="Sandor L."/>
            <person name="Salamov A."/>
            <person name="Grigoriev I.V."/>
            <person name="Stajich J.E."/>
            <person name="Spatafora J.W."/>
        </authorList>
    </citation>
    <scope>NUCLEOTIDE SEQUENCE [LARGE SCALE GENOMIC DNA]</scope>
    <source>
        <strain evidence="1">S191</strain>
    </source>
</reference>
<feature type="non-terminal residue" evidence="1">
    <location>
        <position position="80"/>
    </location>
</feature>
<evidence type="ECO:0000313" key="1">
    <source>
        <dbReference type="EMBL" id="KAG5463720.1"/>
    </source>
</evidence>
<name>A0A8H8A2H2_9FUNG</name>
<evidence type="ECO:0000313" key="2">
    <source>
        <dbReference type="Proteomes" id="UP000673691"/>
    </source>
</evidence>
<keyword evidence="2" id="KW-1185">Reference proteome</keyword>
<gene>
    <name evidence="1" type="ORF">BJ554DRAFT_4153</name>
</gene>
<comment type="caution">
    <text evidence="1">The sequence shown here is derived from an EMBL/GenBank/DDBJ whole genome shotgun (WGS) entry which is preliminary data.</text>
</comment>
<dbReference type="AlphaFoldDB" id="A0A8H8A2H2"/>
<dbReference type="EMBL" id="JAEFCI010000186">
    <property type="protein sequence ID" value="KAG5463720.1"/>
    <property type="molecule type" value="Genomic_DNA"/>
</dbReference>